<name>A0A497ERP3_9CREN</name>
<evidence type="ECO:0000313" key="1">
    <source>
        <dbReference type="EMBL" id="RLE50044.1"/>
    </source>
</evidence>
<organism evidence="1 2">
    <name type="scientific">Thermoproteota archaeon</name>
    <dbReference type="NCBI Taxonomy" id="2056631"/>
    <lineage>
        <taxon>Archaea</taxon>
        <taxon>Thermoproteota</taxon>
    </lineage>
</organism>
<dbReference type="EMBL" id="QMQV01000014">
    <property type="protein sequence ID" value="RLE50044.1"/>
    <property type="molecule type" value="Genomic_DNA"/>
</dbReference>
<dbReference type="PANTHER" id="PTHR42244">
    <property type="entry name" value="ANTITOXIN VAPB3-RELATED"/>
    <property type="match status" value="1"/>
</dbReference>
<dbReference type="InterPro" id="IPR039709">
    <property type="entry name" value="VapB3-like"/>
</dbReference>
<sequence length="78" mass="9123">MGKLVNISVKVPEEIRKLMKEVDVNWSEYLRGVIEAKVRIEVAKEAARKLDKIRERSGKVSTEEIVRWIREDRESGLE</sequence>
<dbReference type="Proteomes" id="UP000278475">
    <property type="component" value="Unassembled WGS sequence"/>
</dbReference>
<dbReference type="PANTHER" id="PTHR42244:SF2">
    <property type="entry name" value="ANTITOXIN VAPB3-RELATED"/>
    <property type="match status" value="1"/>
</dbReference>
<reference evidence="1 2" key="1">
    <citation type="submission" date="2018-06" db="EMBL/GenBank/DDBJ databases">
        <title>Extensive metabolic versatility and redundancy in microbially diverse, dynamic hydrothermal sediments.</title>
        <authorList>
            <person name="Dombrowski N."/>
            <person name="Teske A."/>
            <person name="Baker B.J."/>
        </authorList>
    </citation>
    <scope>NUCLEOTIDE SEQUENCE [LARGE SCALE GENOMIC DNA]</scope>
    <source>
        <strain evidence="1">B66_G16</strain>
    </source>
</reference>
<evidence type="ECO:0008006" key="3">
    <source>
        <dbReference type="Google" id="ProtNLM"/>
    </source>
</evidence>
<evidence type="ECO:0000313" key="2">
    <source>
        <dbReference type="Proteomes" id="UP000278475"/>
    </source>
</evidence>
<dbReference type="AlphaFoldDB" id="A0A497ERP3"/>
<proteinExistence type="predicted"/>
<accession>A0A497ERP3</accession>
<gene>
    <name evidence="1" type="ORF">DRJ31_02615</name>
</gene>
<comment type="caution">
    <text evidence="1">The sequence shown here is derived from an EMBL/GenBank/DDBJ whole genome shotgun (WGS) entry which is preliminary data.</text>
</comment>
<protein>
    <recommendedName>
        <fullName evidence="3">Antitoxin</fullName>
    </recommendedName>
</protein>